<feature type="binding site" evidence="7">
    <location>
        <position position="253"/>
    </location>
    <ligand>
        <name>succinyl-CoA</name>
        <dbReference type="ChEBI" id="CHEBI:57292"/>
    </ligand>
</feature>
<sequence>MPLIGLGLATIGASGKTLDVFFPLIAFAGGDLESSNLYNSWNQLMDDNILEIQDVEALNIEDKTTLSALQSLNSNIKLILCRIQEDITIQSIEEAYLKLHLISYKFFQPNTLNLDNLFNTLPNVAWTNNGPIELESINHSILESKRAHRSLEIKSIDKFPRLTDYIVPPGVRIADTSRVRLGAYLSEGTTVMHEGFVNFNAGTLGAAMIEGRISAGVIVGKNSDLGGGSSTMGTLSGGNKVKISVGENSLLGANAGLGIPLGNNCIVEAGLYLTGGSKVEVFDRDMVSQGVVKADQLSNQDNLLFIRNSLSGAVEARINLKSVELNDALHKNQ</sequence>
<feature type="binding site" evidence="7">
    <location>
        <position position="212"/>
    </location>
    <ligand>
        <name>succinyl-CoA</name>
        <dbReference type="ChEBI" id="CHEBI:57292"/>
    </ligand>
</feature>
<dbReference type="HAMAP" id="MF_02122">
    <property type="entry name" value="DapD_type2"/>
    <property type="match status" value="1"/>
</dbReference>
<dbReference type="UniPathway" id="UPA00034">
    <property type="reaction ID" value="UER00019"/>
</dbReference>
<dbReference type="InterPro" id="IPR038361">
    <property type="entry name" value="THDPS_M_sf"/>
</dbReference>
<keyword evidence="6 7" id="KW-0012">Acyltransferase</keyword>
<evidence type="ECO:0000256" key="1">
    <source>
        <dbReference type="ARBA" id="ARBA00022490"/>
    </source>
</evidence>
<dbReference type="GO" id="GO:0005737">
    <property type="term" value="C:cytoplasm"/>
    <property type="evidence" value="ECO:0007669"/>
    <property type="project" value="UniProtKB-SubCell"/>
</dbReference>
<gene>
    <name evidence="7" type="primary">dapD</name>
    <name evidence="9" type="ORF">ABS10_00450</name>
</gene>
<dbReference type="EMBL" id="LICS01000024">
    <property type="protein sequence ID" value="KRO95599.1"/>
    <property type="molecule type" value="Genomic_DNA"/>
</dbReference>
<dbReference type="Gene3D" id="3.30.70.2010">
    <property type="match status" value="1"/>
</dbReference>
<keyword evidence="7" id="KW-0460">Magnesium</keyword>
<organism evidence="9 10">
    <name type="scientific">SAR86 cluster bacterium BACL1 MAG-120820-bin45</name>
    <dbReference type="NCBI Taxonomy" id="1655612"/>
    <lineage>
        <taxon>Bacteria</taxon>
        <taxon>Pseudomonadati</taxon>
        <taxon>Pseudomonadota</taxon>
        <taxon>Gammaproteobacteria</taxon>
        <taxon>SAR86 cluster</taxon>
    </lineage>
</organism>
<dbReference type="InterPro" id="IPR011004">
    <property type="entry name" value="Trimer_LpxA-like_sf"/>
</dbReference>
<comment type="caution">
    <text evidence="9">The sequence shown here is derived from an EMBL/GenBank/DDBJ whole genome shotgun (WGS) entry which is preliminary data.</text>
</comment>
<dbReference type="STRING" id="1655612.ABS10_00450"/>
<dbReference type="Pfam" id="PF14789">
    <property type="entry name" value="THDPS_M"/>
    <property type="match status" value="1"/>
</dbReference>
<dbReference type="GO" id="GO:0009089">
    <property type="term" value="P:lysine biosynthetic process via diaminopimelate"/>
    <property type="evidence" value="ECO:0007669"/>
    <property type="project" value="UniProtKB-UniRule"/>
</dbReference>
<comment type="catalytic activity">
    <reaction evidence="7">
        <text>(S)-2,3,4,5-tetrahydrodipicolinate + succinyl-CoA + H2O = (S)-2-succinylamino-6-oxoheptanedioate + CoA</text>
        <dbReference type="Rhea" id="RHEA:17325"/>
        <dbReference type="ChEBI" id="CHEBI:15377"/>
        <dbReference type="ChEBI" id="CHEBI:15685"/>
        <dbReference type="ChEBI" id="CHEBI:16845"/>
        <dbReference type="ChEBI" id="CHEBI:57287"/>
        <dbReference type="ChEBI" id="CHEBI:57292"/>
        <dbReference type="EC" id="2.3.1.117"/>
    </reaction>
</comment>
<evidence type="ECO:0000256" key="3">
    <source>
        <dbReference type="ARBA" id="ARBA00022679"/>
    </source>
</evidence>
<evidence type="ECO:0000259" key="8">
    <source>
        <dbReference type="Pfam" id="PF14789"/>
    </source>
</evidence>
<comment type="subunit">
    <text evidence="7">Homotrimer.</text>
</comment>
<comment type="pathway">
    <text evidence="7">Amino-acid biosynthesis; L-lysine biosynthesis via DAP pathway; LL-2,6-diaminopimelate from (S)-tetrahydrodipicolinate (succinylase route): step 1/3.</text>
</comment>
<feature type="domain" description="2,3,4,5-tetrahydropyridine-2,6-dicarboxylate N-succinyltransferase middle" evidence="8">
    <location>
        <begin position="121"/>
        <end position="161"/>
    </location>
</feature>
<dbReference type="CDD" id="cd04649">
    <property type="entry name" value="LbH_THP_succinylT_putative"/>
    <property type="match status" value="1"/>
</dbReference>
<dbReference type="GO" id="GO:0008666">
    <property type="term" value="F:2,3,4,5-tetrahydropyridine-2,6-dicarboxylate N-succinyltransferase activity"/>
    <property type="evidence" value="ECO:0007669"/>
    <property type="project" value="UniProtKB-UniRule"/>
</dbReference>
<dbReference type="SUPFAM" id="SSF51161">
    <property type="entry name" value="Trimeric LpxA-like enzymes"/>
    <property type="match status" value="1"/>
</dbReference>
<accession>A0A0R2U7R6</accession>
<dbReference type="InterPro" id="IPR001451">
    <property type="entry name" value="Hexapep"/>
</dbReference>
<evidence type="ECO:0000256" key="4">
    <source>
        <dbReference type="ARBA" id="ARBA00022915"/>
    </source>
</evidence>
<dbReference type="InterPro" id="IPR026586">
    <property type="entry name" value="Type2_DapD"/>
</dbReference>
<feature type="active site" description="Acyl-anhydride intermediate" evidence="7">
    <location>
        <position position="210"/>
    </location>
</feature>
<name>A0A0R2U7R6_9GAMM</name>
<evidence type="ECO:0000256" key="6">
    <source>
        <dbReference type="ARBA" id="ARBA00023315"/>
    </source>
</evidence>
<dbReference type="Pfam" id="PF14602">
    <property type="entry name" value="Hexapep_2"/>
    <property type="match status" value="1"/>
</dbReference>
<keyword evidence="5 7" id="KW-0457">Lysine biosynthesis</keyword>
<dbReference type="GO" id="GO:0019877">
    <property type="term" value="P:diaminopimelate biosynthetic process"/>
    <property type="evidence" value="ECO:0007669"/>
    <property type="project" value="UniProtKB-UniRule"/>
</dbReference>
<feature type="binding site" evidence="7">
    <location>
        <position position="276"/>
    </location>
    <ligand>
        <name>succinyl-CoA</name>
        <dbReference type="ChEBI" id="CHEBI:57292"/>
    </ligand>
</feature>
<evidence type="ECO:0000313" key="9">
    <source>
        <dbReference type="EMBL" id="KRO95599.1"/>
    </source>
</evidence>
<feature type="binding site" evidence="7">
    <location>
        <position position="227"/>
    </location>
    <ligand>
        <name>succinyl-CoA</name>
        <dbReference type="ChEBI" id="CHEBI:57292"/>
    </ligand>
</feature>
<reference evidence="9 10" key="1">
    <citation type="submission" date="2015-10" db="EMBL/GenBank/DDBJ databases">
        <title>Metagenome-Assembled Genomes uncover a global brackish microbiome.</title>
        <authorList>
            <person name="Hugerth L.W."/>
            <person name="Larsson J."/>
            <person name="Alneberg J."/>
            <person name="Lindh M.V."/>
            <person name="Legrand C."/>
            <person name="Pinhassi J."/>
            <person name="Andersson A.F."/>
        </authorList>
    </citation>
    <scope>NUCLEOTIDE SEQUENCE [LARGE SCALE GENOMIC DNA]</scope>
    <source>
        <strain evidence="9">BACL1 MAG-120820-bin45</strain>
    </source>
</reference>
<comment type="subcellular location">
    <subcellularLocation>
        <location evidence="7">Cytoplasm</location>
    </subcellularLocation>
</comment>
<dbReference type="EC" id="2.3.1.117" evidence="7"/>
<feature type="binding site" evidence="7">
    <location>
        <position position="230"/>
    </location>
    <ligand>
        <name>succinyl-CoA</name>
        <dbReference type="ChEBI" id="CHEBI:57292"/>
    </ligand>
</feature>
<keyword evidence="4 7" id="KW-0220">Diaminopimelate biosynthesis</keyword>
<comment type="caution">
    <text evidence="7">Lacks conserved residue(s) required for the propagation of feature annotation.</text>
</comment>
<feature type="binding site" evidence="7">
    <location>
        <position position="293"/>
    </location>
    <ligand>
        <name>succinyl-CoA</name>
        <dbReference type="ChEBI" id="CHEBI:57292"/>
    </ligand>
</feature>
<dbReference type="Gene3D" id="2.160.10.10">
    <property type="entry name" value="Hexapeptide repeat proteins"/>
    <property type="match status" value="1"/>
</dbReference>
<feature type="binding site" evidence="7">
    <location>
        <begin position="268"/>
        <end position="269"/>
    </location>
    <ligand>
        <name>succinyl-CoA</name>
        <dbReference type="ChEBI" id="CHEBI:57292"/>
    </ligand>
</feature>
<evidence type="ECO:0000256" key="5">
    <source>
        <dbReference type="ARBA" id="ARBA00023154"/>
    </source>
</evidence>
<dbReference type="Proteomes" id="UP000051027">
    <property type="component" value="Unassembled WGS sequence"/>
</dbReference>
<comment type="function">
    <text evidence="7">Catalyzes the conversion of the cyclic tetrahydrodipicolinate (THDP) into the acyclic N-succinyl-L-2-amino-6-oxopimelate using succinyl-CoA.</text>
</comment>
<keyword evidence="7" id="KW-0479">Metal-binding</keyword>
<dbReference type="GO" id="GO:0000287">
    <property type="term" value="F:magnesium ion binding"/>
    <property type="evidence" value="ECO:0007669"/>
    <property type="project" value="UniProtKB-UniRule"/>
</dbReference>
<feature type="binding site" evidence="7">
    <location>
        <position position="194"/>
    </location>
    <ligand>
        <name>Mg(2+)</name>
        <dbReference type="ChEBI" id="CHEBI:18420"/>
        <label>2</label>
        <note>ligand shared between trimeric partners</note>
    </ligand>
</feature>
<keyword evidence="2 7" id="KW-0028">Amino-acid biosynthesis</keyword>
<evidence type="ECO:0000313" key="10">
    <source>
        <dbReference type="Proteomes" id="UP000051027"/>
    </source>
</evidence>
<proteinExistence type="inferred from homology"/>
<protein>
    <recommendedName>
        <fullName evidence="7">2,3,4,5-tetrahydropyridine-2,6-dicarboxylate N-succinyltransferase</fullName>
        <ecNumber evidence="7">2.3.1.117</ecNumber>
    </recommendedName>
    <alternativeName>
        <fullName evidence="7">Tetrahydrodipicolinate N-succinyltransferase</fullName>
        <shortName evidence="7">THDP succinyltransferase</shortName>
        <shortName evidence="7">THP succinyltransferase</shortName>
    </alternativeName>
    <alternativeName>
        <fullName evidence="7">Tetrahydropicolinate succinylase</fullName>
    </alternativeName>
</protein>
<keyword evidence="1 7" id="KW-0963">Cytoplasm</keyword>
<dbReference type="AlphaFoldDB" id="A0A0R2U7R6"/>
<comment type="similarity">
    <text evidence="7">Belongs to the type 2 tetrahydrodipicolinate N-succinyltransferase family.</text>
</comment>
<evidence type="ECO:0000256" key="7">
    <source>
        <dbReference type="HAMAP-Rule" id="MF_02122"/>
    </source>
</evidence>
<dbReference type="InterPro" id="IPR032784">
    <property type="entry name" value="THDPS_M"/>
</dbReference>
<dbReference type="Gene3D" id="3.30.60.70">
    <property type="entry name" value="Trimeric LpxA-like enzymes"/>
    <property type="match status" value="1"/>
</dbReference>
<evidence type="ECO:0000256" key="2">
    <source>
        <dbReference type="ARBA" id="ARBA00022605"/>
    </source>
</evidence>
<keyword evidence="3 7" id="KW-0808">Transferase</keyword>